<protein>
    <submittedName>
        <fullName evidence="1">Uncharacterized protein</fullName>
    </submittedName>
</protein>
<keyword evidence="2" id="KW-1185">Reference proteome</keyword>
<dbReference type="EMBL" id="CM010723">
    <property type="protein sequence ID" value="RZC78725.1"/>
    <property type="molecule type" value="Genomic_DNA"/>
</dbReference>
<name>A0A4Y7L3F7_PAPSO</name>
<accession>A0A4Y7L3F7</accession>
<evidence type="ECO:0000313" key="2">
    <source>
        <dbReference type="Proteomes" id="UP000316621"/>
    </source>
</evidence>
<gene>
    <name evidence="1" type="ORF">C5167_003032</name>
</gene>
<evidence type="ECO:0000313" key="1">
    <source>
        <dbReference type="EMBL" id="RZC78725.1"/>
    </source>
</evidence>
<proteinExistence type="predicted"/>
<dbReference type="Proteomes" id="UP000316621">
    <property type="component" value="Chromosome 9"/>
</dbReference>
<organism evidence="1 2">
    <name type="scientific">Papaver somniferum</name>
    <name type="common">Opium poppy</name>
    <dbReference type="NCBI Taxonomy" id="3469"/>
    <lineage>
        <taxon>Eukaryota</taxon>
        <taxon>Viridiplantae</taxon>
        <taxon>Streptophyta</taxon>
        <taxon>Embryophyta</taxon>
        <taxon>Tracheophyta</taxon>
        <taxon>Spermatophyta</taxon>
        <taxon>Magnoliopsida</taxon>
        <taxon>Ranunculales</taxon>
        <taxon>Papaveraceae</taxon>
        <taxon>Papaveroideae</taxon>
        <taxon>Papaver</taxon>
    </lineage>
</organism>
<sequence length="89" mass="10406">MELDMRQVMDPELLWVRVWCHENTSYAIQRDGKLSNKENEVADPSGISDKCYYRGTFNTMNMFPDGNYVCCIKPCKFLLYVGAWEGRLL</sequence>
<reference evidence="1 2" key="1">
    <citation type="journal article" date="2018" name="Science">
        <title>The opium poppy genome and morphinan production.</title>
        <authorList>
            <person name="Guo L."/>
            <person name="Winzer T."/>
            <person name="Yang X."/>
            <person name="Li Y."/>
            <person name="Ning Z."/>
            <person name="He Z."/>
            <person name="Teodor R."/>
            <person name="Lu Y."/>
            <person name="Bowser T.A."/>
            <person name="Graham I.A."/>
            <person name="Ye K."/>
        </authorList>
    </citation>
    <scope>NUCLEOTIDE SEQUENCE [LARGE SCALE GENOMIC DNA]</scope>
    <source>
        <strain evidence="2">cv. HN1</strain>
        <tissue evidence="1">Leaves</tissue>
    </source>
</reference>
<dbReference type="Gramene" id="RZC78725">
    <property type="protein sequence ID" value="RZC78725"/>
    <property type="gene ID" value="C5167_003032"/>
</dbReference>
<dbReference type="AlphaFoldDB" id="A0A4Y7L3F7"/>